<dbReference type="AlphaFoldDB" id="A0A2W7N2P3"/>
<dbReference type="RefSeq" id="WP_272939487.1">
    <property type="nucleotide sequence ID" value="NZ_QKZL01000014.1"/>
</dbReference>
<sequence length="40" mass="4598">MLGFFGLYGSSASRYLRRTGRARPSWFGRLPHEIAELNAR</sequence>
<dbReference type="EMBL" id="QKZL01000014">
    <property type="protein sequence ID" value="PZX14330.1"/>
    <property type="molecule type" value="Genomic_DNA"/>
</dbReference>
<comment type="caution">
    <text evidence="1">The sequence shown here is derived from an EMBL/GenBank/DDBJ whole genome shotgun (WGS) entry which is preliminary data.</text>
</comment>
<proteinExistence type="predicted"/>
<dbReference type="Proteomes" id="UP000248916">
    <property type="component" value="Unassembled WGS sequence"/>
</dbReference>
<evidence type="ECO:0000313" key="1">
    <source>
        <dbReference type="EMBL" id="PZX14330.1"/>
    </source>
</evidence>
<organism evidence="1 2">
    <name type="scientific">Palleronia aestuarii</name>
    <dbReference type="NCBI Taxonomy" id="568105"/>
    <lineage>
        <taxon>Bacteria</taxon>
        <taxon>Pseudomonadati</taxon>
        <taxon>Pseudomonadota</taxon>
        <taxon>Alphaproteobacteria</taxon>
        <taxon>Rhodobacterales</taxon>
        <taxon>Roseobacteraceae</taxon>
        <taxon>Palleronia</taxon>
    </lineage>
</organism>
<gene>
    <name evidence="1" type="ORF">LX81_02913</name>
</gene>
<protein>
    <submittedName>
        <fullName evidence="1">Uncharacterized protein</fullName>
    </submittedName>
</protein>
<keyword evidence="2" id="KW-1185">Reference proteome</keyword>
<evidence type="ECO:0000313" key="2">
    <source>
        <dbReference type="Proteomes" id="UP000248916"/>
    </source>
</evidence>
<accession>A0A2W7N2P3</accession>
<name>A0A2W7N2P3_9RHOB</name>
<reference evidence="1 2" key="1">
    <citation type="submission" date="2018-06" db="EMBL/GenBank/DDBJ databases">
        <title>Genomic Encyclopedia of Archaeal and Bacterial Type Strains, Phase II (KMG-II): from individual species to whole genera.</title>
        <authorList>
            <person name="Goeker M."/>
        </authorList>
    </citation>
    <scope>NUCLEOTIDE SEQUENCE [LARGE SCALE GENOMIC DNA]</scope>
    <source>
        <strain evidence="1 2">DSM 22009</strain>
    </source>
</reference>